<dbReference type="InterPro" id="IPR029056">
    <property type="entry name" value="Ribokinase-like"/>
</dbReference>
<dbReference type="PRINTS" id="PR01099">
    <property type="entry name" value="HYETHTZKNASE"/>
</dbReference>
<protein>
    <recommendedName>
        <fullName evidence="11">Hydroxyethylthiazole kinase</fullName>
        <ecNumber evidence="11">2.7.1.50</ecNumber>
    </recommendedName>
    <alternativeName>
        <fullName evidence="11">4-methyl-5-beta-hydroxyethylthiazole kinase</fullName>
        <shortName evidence="11">TH kinase</shortName>
        <shortName evidence="11">Thz kinase</shortName>
    </alternativeName>
</protein>
<evidence type="ECO:0000313" key="12">
    <source>
        <dbReference type="EMBL" id="MFE8700216.1"/>
    </source>
</evidence>
<evidence type="ECO:0000256" key="10">
    <source>
        <dbReference type="ARBA" id="ARBA00022977"/>
    </source>
</evidence>
<dbReference type="NCBIfam" id="NF006830">
    <property type="entry name" value="PRK09355.1"/>
    <property type="match status" value="1"/>
</dbReference>
<evidence type="ECO:0000256" key="11">
    <source>
        <dbReference type="HAMAP-Rule" id="MF_00228"/>
    </source>
</evidence>
<keyword evidence="13" id="KW-1185">Reference proteome</keyword>
<keyword evidence="4 11" id="KW-0808">Transferase</keyword>
<evidence type="ECO:0000256" key="6">
    <source>
        <dbReference type="ARBA" id="ARBA00022741"/>
    </source>
</evidence>
<evidence type="ECO:0000256" key="5">
    <source>
        <dbReference type="ARBA" id="ARBA00022723"/>
    </source>
</evidence>
<evidence type="ECO:0000256" key="9">
    <source>
        <dbReference type="ARBA" id="ARBA00022842"/>
    </source>
</evidence>
<proteinExistence type="inferred from homology"/>
<comment type="caution">
    <text evidence="12">The sequence shown here is derived from an EMBL/GenBank/DDBJ whole genome shotgun (WGS) entry which is preliminary data.</text>
</comment>
<dbReference type="NCBIfam" id="TIGR00694">
    <property type="entry name" value="thiM"/>
    <property type="match status" value="1"/>
</dbReference>
<comment type="pathway">
    <text evidence="3 11">Cofactor biosynthesis; thiamine diphosphate biosynthesis; 4-methyl-5-(2-phosphoethyl)-thiazole from 5-(2-hydroxyethyl)-4-methylthiazole: step 1/1.</text>
</comment>
<feature type="binding site" evidence="11">
    <location>
        <position position="197"/>
    </location>
    <ligand>
        <name>substrate</name>
    </ligand>
</feature>
<dbReference type="RefSeq" id="WP_389359200.1">
    <property type="nucleotide sequence ID" value="NZ_JBIACK010000002.1"/>
</dbReference>
<dbReference type="EC" id="2.7.1.50" evidence="11"/>
<dbReference type="PIRSF" id="PIRSF000513">
    <property type="entry name" value="Thz_kinase"/>
    <property type="match status" value="1"/>
</dbReference>
<reference evidence="12 13" key="1">
    <citation type="submission" date="2024-08" db="EMBL/GenBank/DDBJ databases">
        <title>Two novel Cytobacillus novel species.</title>
        <authorList>
            <person name="Liu G."/>
        </authorList>
    </citation>
    <scope>NUCLEOTIDE SEQUENCE [LARGE SCALE GENOMIC DNA]</scope>
    <source>
        <strain evidence="12 13">FJAT-54145</strain>
    </source>
</reference>
<dbReference type="Pfam" id="PF02110">
    <property type="entry name" value="HK"/>
    <property type="match status" value="1"/>
</dbReference>
<comment type="function">
    <text evidence="11">Catalyzes the phosphorylation of the hydroxyl group of 4-methyl-5-beta-hydroxyethylthiazole (THZ).</text>
</comment>
<organism evidence="12 13">
    <name type="scientific">Cytobacillus spartinae</name>
    <dbReference type="NCBI Taxonomy" id="3299023"/>
    <lineage>
        <taxon>Bacteria</taxon>
        <taxon>Bacillati</taxon>
        <taxon>Bacillota</taxon>
        <taxon>Bacilli</taxon>
        <taxon>Bacillales</taxon>
        <taxon>Bacillaceae</taxon>
        <taxon>Cytobacillus</taxon>
    </lineage>
</organism>
<gene>
    <name evidence="11 12" type="primary">thiM</name>
    <name evidence="12" type="ORF">ACFYKX_06315</name>
</gene>
<keyword evidence="7 11" id="KW-0418">Kinase</keyword>
<evidence type="ECO:0000256" key="2">
    <source>
        <dbReference type="ARBA" id="ARBA00001946"/>
    </source>
</evidence>
<keyword evidence="10 11" id="KW-0784">Thiamine biosynthesis</keyword>
<dbReference type="Proteomes" id="UP001601059">
    <property type="component" value="Unassembled WGS sequence"/>
</dbReference>
<dbReference type="GO" id="GO:0004417">
    <property type="term" value="F:hydroxyethylthiazole kinase activity"/>
    <property type="evidence" value="ECO:0007669"/>
    <property type="project" value="UniProtKB-EC"/>
</dbReference>
<keyword evidence="9 11" id="KW-0460">Magnesium</keyword>
<keyword evidence="5 11" id="KW-0479">Metal-binding</keyword>
<feature type="binding site" evidence="11">
    <location>
        <position position="45"/>
    </location>
    <ligand>
        <name>substrate</name>
    </ligand>
</feature>
<dbReference type="Gene3D" id="3.40.1190.20">
    <property type="match status" value="1"/>
</dbReference>
<evidence type="ECO:0000313" key="13">
    <source>
        <dbReference type="Proteomes" id="UP001601059"/>
    </source>
</evidence>
<dbReference type="InterPro" id="IPR000417">
    <property type="entry name" value="Hyethyz_kinase"/>
</dbReference>
<evidence type="ECO:0000256" key="1">
    <source>
        <dbReference type="ARBA" id="ARBA00001771"/>
    </source>
</evidence>
<comment type="cofactor">
    <cofactor evidence="2 11">
        <name>Mg(2+)</name>
        <dbReference type="ChEBI" id="CHEBI:18420"/>
    </cofactor>
</comment>
<dbReference type="EMBL" id="JBIACK010000002">
    <property type="protein sequence ID" value="MFE8700216.1"/>
    <property type="molecule type" value="Genomic_DNA"/>
</dbReference>
<feature type="binding site" evidence="11">
    <location>
        <position position="170"/>
    </location>
    <ligand>
        <name>ATP</name>
        <dbReference type="ChEBI" id="CHEBI:30616"/>
    </ligand>
</feature>
<evidence type="ECO:0000256" key="8">
    <source>
        <dbReference type="ARBA" id="ARBA00022840"/>
    </source>
</evidence>
<accession>A0ABW6K7P9</accession>
<evidence type="ECO:0000256" key="7">
    <source>
        <dbReference type="ARBA" id="ARBA00022777"/>
    </source>
</evidence>
<sequence length="275" mass="29472">MKCGEIKHLFKLIKDNNPLVHHITNQVTINDCANVTLAIGASPVMADYTREVEEIVSKADALLLNLGTFNEERYQSMKVAGKKANQLGIPIVFDPVGVGASSFRKNKALELLKEIDICIIRGNYAEVSSLVGLGGKAKGVDSVNLEESSNDVIKIAKLVATAFDSIVVISGEIDVVTNGQRACIVENGDEWLSKISGTGCASGSLIASFSAVTNDYYLAAVAGISTMGVCGERAKKALEKADGLGTYRVKLMDQLSSMDGDTWGREVRIYEVEYG</sequence>
<dbReference type="SUPFAM" id="SSF53613">
    <property type="entry name" value="Ribokinase-like"/>
    <property type="match status" value="1"/>
</dbReference>
<evidence type="ECO:0000256" key="3">
    <source>
        <dbReference type="ARBA" id="ARBA00004868"/>
    </source>
</evidence>
<name>A0ABW6K7P9_9BACI</name>
<evidence type="ECO:0000256" key="4">
    <source>
        <dbReference type="ARBA" id="ARBA00022679"/>
    </source>
</evidence>
<feature type="binding site" evidence="11">
    <location>
        <position position="121"/>
    </location>
    <ligand>
        <name>ATP</name>
        <dbReference type="ChEBI" id="CHEBI:30616"/>
    </ligand>
</feature>
<comment type="catalytic activity">
    <reaction evidence="1 11">
        <text>5-(2-hydroxyethyl)-4-methylthiazole + ATP = 4-methyl-5-(2-phosphooxyethyl)-thiazole + ADP + H(+)</text>
        <dbReference type="Rhea" id="RHEA:24212"/>
        <dbReference type="ChEBI" id="CHEBI:15378"/>
        <dbReference type="ChEBI" id="CHEBI:17957"/>
        <dbReference type="ChEBI" id="CHEBI:30616"/>
        <dbReference type="ChEBI" id="CHEBI:58296"/>
        <dbReference type="ChEBI" id="CHEBI:456216"/>
        <dbReference type="EC" id="2.7.1.50"/>
    </reaction>
</comment>
<dbReference type="HAMAP" id="MF_00228">
    <property type="entry name" value="Thz_kinase"/>
    <property type="match status" value="1"/>
</dbReference>
<keyword evidence="6 11" id="KW-0547">Nucleotide-binding</keyword>
<keyword evidence="8 11" id="KW-0067">ATP-binding</keyword>
<comment type="similarity">
    <text evidence="11">Belongs to the Thz kinase family.</text>
</comment>
<dbReference type="CDD" id="cd01170">
    <property type="entry name" value="THZ_kinase"/>
    <property type="match status" value="1"/>
</dbReference>